<dbReference type="PANTHER" id="PTHR38767:SF1">
    <property type="entry name" value="DNA POLYMERASE III SUBUNIT CHI"/>
    <property type="match status" value="1"/>
</dbReference>
<name>A0A6B0Y477_9RHOB</name>
<protein>
    <submittedName>
        <fullName evidence="1">DNA polymerase III subunit chi</fullName>
    </submittedName>
</protein>
<dbReference type="GO" id="GO:0032298">
    <property type="term" value="P:positive regulation of DNA-templated DNA replication initiation"/>
    <property type="evidence" value="ECO:0007669"/>
    <property type="project" value="TreeGrafter"/>
</dbReference>
<dbReference type="NCBIfam" id="NF004347">
    <property type="entry name" value="PRK05728.1-4"/>
    <property type="match status" value="1"/>
</dbReference>
<proteinExistence type="predicted"/>
<accession>A0A6B0Y477</accession>
<dbReference type="AlphaFoldDB" id="A0A6B0Y477"/>
<dbReference type="GO" id="GO:0003677">
    <property type="term" value="F:DNA binding"/>
    <property type="evidence" value="ECO:0007669"/>
    <property type="project" value="InterPro"/>
</dbReference>
<organism evidence="1">
    <name type="scientific">Boseongicola sp. SB0664_bin_43</name>
    <dbReference type="NCBI Taxonomy" id="2604844"/>
    <lineage>
        <taxon>Bacteria</taxon>
        <taxon>Pseudomonadati</taxon>
        <taxon>Pseudomonadota</taxon>
        <taxon>Alphaproteobacteria</taxon>
        <taxon>Rhodobacterales</taxon>
        <taxon>Paracoccaceae</taxon>
        <taxon>Boseongicola</taxon>
    </lineage>
</organism>
<dbReference type="EMBL" id="VXRY01000438">
    <property type="protein sequence ID" value="MXY34549.1"/>
    <property type="molecule type" value="Genomic_DNA"/>
</dbReference>
<dbReference type="Gene3D" id="3.40.50.10110">
    <property type="entry name" value="DNA polymerase III subunit chi"/>
    <property type="match status" value="1"/>
</dbReference>
<dbReference type="InterPro" id="IPR036768">
    <property type="entry name" value="PolIII_chi_sf"/>
</dbReference>
<gene>
    <name evidence="1" type="ORF">F4Y60_10785</name>
</gene>
<dbReference type="PANTHER" id="PTHR38767">
    <property type="entry name" value="DNA POLYMERASE III SUBUNIT CHI"/>
    <property type="match status" value="1"/>
</dbReference>
<sequence>MGAAYFYHLTRRPLETTLPVLIGKSLEAGWRVAVRAREESLLERLDRQLWLGDGFLPHGIAGGAHDSEQPVLLTTGEPDNDPACLISVDGADVSVGEVQSKERVCILFNGADAEAVEHARKQWRTLTEAGAEAQYWTEDQGRWAKKAESNPKLK</sequence>
<evidence type="ECO:0000313" key="1">
    <source>
        <dbReference type="EMBL" id="MXY34549.1"/>
    </source>
</evidence>
<dbReference type="SUPFAM" id="SSF102400">
    <property type="entry name" value="DNA polymerase III chi subunit"/>
    <property type="match status" value="1"/>
</dbReference>
<dbReference type="InterPro" id="IPR007459">
    <property type="entry name" value="DNA_pol3_chi"/>
</dbReference>
<comment type="caution">
    <text evidence="1">The sequence shown here is derived from an EMBL/GenBank/DDBJ whole genome shotgun (WGS) entry which is preliminary data.</text>
</comment>
<reference evidence="1" key="1">
    <citation type="submission" date="2019-09" db="EMBL/GenBank/DDBJ databases">
        <title>Characterisation of the sponge microbiome using genome-centric metagenomics.</title>
        <authorList>
            <person name="Engelberts J.P."/>
            <person name="Robbins S.J."/>
            <person name="De Goeij J.M."/>
            <person name="Aranda M."/>
            <person name="Bell S.C."/>
            <person name="Webster N.S."/>
        </authorList>
    </citation>
    <scope>NUCLEOTIDE SEQUENCE</scope>
    <source>
        <strain evidence="1">SB0664_bin_43</strain>
    </source>
</reference>
<dbReference type="GO" id="GO:0003887">
    <property type="term" value="F:DNA-directed DNA polymerase activity"/>
    <property type="evidence" value="ECO:0007669"/>
    <property type="project" value="InterPro"/>
</dbReference>
<dbReference type="Pfam" id="PF04364">
    <property type="entry name" value="DNA_pol3_chi"/>
    <property type="match status" value="1"/>
</dbReference>
<dbReference type="GO" id="GO:0006260">
    <property type="term" value="P:DNA replication"/>
    <property type="evidence" value="ECO:0007669"/>
    <property type="project" value="InterPro"/>
</dbReference>